<dbReference type="Gene3D" id="3.30.450.20">
    <property type="entry name" value="PAS domain"/>
    <property type="match status" value="1"/>
</dbReference>
<feature type="transmembrane region" description="Helical" evidence="1">
    <location>
        <begin position="91"/>
        <end position="112"/>
    </location>
</feature>
<name>A0A7W9YYG7_9HYPH</name>
<dbReference type="InterPro" id="IPR029787">
    <property type="entry name" value="Nucleotide_cyclase"/>
</dbReference>
<accession>A0A7W9YYG7</accession>
<organism evidence="4 5">
    <name type="scientific">Pseudorhizobium flavum</name>
    <dbReference type="NCBI Taxonomy" id="1335061"/>
    <lineage>
        <taxon>Bacteria</taxon>
        <taxon>Pseudomonadati</taxon>
        <taxon>Pseudomonadota</taxon>
        <taxon>Alphaproteobacteria</taxon>
        <taxon>Hyphomicrobiales</taxon>
        <taxon>Rhizobiaceae</taxon>
        <taxon>Rhizobium/Agrobacterium group</taxon>
        <taxon>Pseudorhizobium</taxon>
    </lineage>
</organism>
<dbReference type="InterPro" id="IPR043128">
    <property type="entry name" value="Rev_trsase/Diguanyl_cyclase"/>
</dbReference>
<dbReference type="InterPro" id="IPR000014">
    <property type="entry name" value="PAS"/>
</dbReference>
<dbReference type="Pfam" id="PF00990">
    <property type="entry name" value="GGDEF"/>
    <property type="match status" value="1"/>
</dbReference>
<feature type="transmembrane region" description="Helical" evidence="1">
    <location>
        <begin position="147"/>
        <end position="180"/>
    </location>
</feature>
<dbReference type="NCBIfam" id="TIGR00254">
    <property type="entry name" value="GGDEF"/>
    <property type="match status" value="1"/>
</dbReference>
<dbReference type="InterPro" id="IPR052155">
    <property type="entry name" value="Biofilm_reg_signaling"/>
</dbReference>
<dbReference type="InterPro" id="IPR000160">
    <property type="entry name" value="GGDEF_dom"/>
</dbReference>
<dbReference type="InterPro" id="IPR035965">
    <property type="entry name" value="PAS-like_dom_sf"/>
</dbReference>
<dbReference type="Gene3D" id="3.20.20.450">
    <property type="entry name" value="EAL domain"/>
    <property type="match status" value="1"/>
</dbReference>
<dbReference type="SUPFAM" id="SSF55073">
    <property type="entry name" value="Nucleotide cyclase"/>
    <property type="match status" value="1"/>
</dbReference>
<proteinExistence type="predicted"/>
<feature type="transmembrane region" description="Helical" evidence="1">
    <location>
        <begin position="118"/>
        <end position="135"/>
    </location>
</feature>
<evidence type="ECO:0000313" key="5">
    <source>
        <dbReference type="Proteomes" id="UP000535501"/>
    </source>
</evidence>
<keyword evidence="5" id="KW-1185">Reference proteome</keyword>
<dbReference type="InterPro" id="IPR001633">
    <property type="entry name" value="EAL_dom"/>
</dbReference>
<dbReference type="Pfam" id="PF00563">
    <property type="entry name" value="EAL"/>
    <property type="match status" value="1"/>
</dbReference>
<dbReference type="SUPFAM" id="SSF55785">
    <property type="entry name" value="PYP-like sensor domain (PAS domain)"/>
    <property type="match status" value="1"/>
</dbReference>
<dbReference type="PROSITE" id="PS50883">
    <property type="entry name" value="EAL"/>
    <property type="match status" value="1"/>
</dbReference>
<dbReference type="AlphaFoldDB" id="A0A7W9YYG7"/>
<evidence type="ECO:0000259" key="2">
    <source>
        <dbReference type="PROSITE" id="PS50883"/>
    </source>
</evidence>
<dbReference type="Pfam" id="PF12860">
    <property type="entry name" value="PAS_7"/>
    <property type="match status" value="1"/>
</dbReference>
<dbReference type="EMBL" id="JACHEJ010000006">
    <property type="protein sequence ID" value="MBB6180728.1"/>
    <property type="molecule type" value="Genomic_DNA"/>
</dbReference>
<evidence type="ECO:0000259" key="3">
    <source>
        <dbReference type="PROSITE" id="PS50887"/>
    </source>
</evidence>
<comment type="caution">
    <text evidence="4">The sequence shown here is derived from an EMBL/GenBank/DDBJ whole genome shotgun (WGS) entry which is preliminary data.</text>
</comment>
<dbReference type="Gene3D" id="3.30.70.270">
    <property type="match status" value="1"/>
</dbReference>
<dbReference type="RefSeq" id="WP_077549712.1">
    <property type="nucleotide sequence ID" value="NZ_JACHEJ010000006.1"/>
</dbReference>
<keyword evidence="1" id="KW-1133">Transmembrane helix</keyword>
<keyword evidence="1" id="KW-0812">Transmembrane</keyword>
<dbReference type="SMART" id="SM00267">
    <property type="entry name" value="GGDEF"/>
    <property type="match status" value="1"/>
</dbReference>
<feature type="domain" description="GGDEF" evidence="3">
    <location>
        <begin position="356"/>
        <end position="488"/>
    </location>
</feature>
<gene>
    <name evidence="4" type="ORF">HNQ75_002710</name>
</gene>
<dbReference type="SUPFAM" id="SSF141868">
    <property type="entry name" value="EAL domain-like"/>
    <property type="match status" value="1"/>
</dbReference>
<feature type="transmembrane region" description="Helical" evidence="1">
    <location>
        <begin position="51"/>
        <end position="70"/>
    </location>
</feature>
<sequence>MKAQDATTLPTDVYLSFVSSLFENRGTLITGVVVHVVWCAIVFSYTGSQFYLYAGAGFPLVFALRFFDFLRFDKVDKTSLTDKQIARWERRYVVGAAMTALLLGTTSGHAMLVLKDSFVAFTCIAMTMGSMMSIVGRNYGSRHAVDFQTLGCCVPIIIACIASGDTHLAMMSLLLIPFGLTTRSMANGVREFLYKNVLAARKIRLIANQLDLALTTIAHGLVMLDSEGRIEVVNRRASDLLGLPDVSEIRGLPLVGVLEAHSGYRRTRAVSELRHLLSGNMDRTLFQLKEGLHVEFSASRREDGGVVLIFEDVSARVEADAKILNMVQFDTLTGLSNRSHFAAMASAELKGRPPDSLAALVVLDLEAFKHVNDLRGHVVGDRLLAAVASRLSAQGGPDLLTGRLVGDEFTLFVMAEDRPQLEAHVQKVHEEIQRAYDLPDFRIEICVNGGAIVGRADEFDIETWLIKADLALSDAQVKGKGTLSFFRPEMDARYVEEQKLRAALRRAVEDEALQVAYQPMYTVDGSRIECMEALVRWKHPEKGMIAPNVFIPMAEEMGIISSITRFVLERASRDCAGWEHPTALSVNLSAHDLLNPDIFGDILKILSRTGLPPWRLHVELTESCFIDDPAAVSKVLHQLREKGVTIAIDDFGTGFSSLSYLTSLPLDIVKVDRAFIRDITHDPRQMKLLKGIAQLSRDLALRIVIEGVETQEQLQFIKENRFADLIQGYVFAPPVDAEAASRMLRASGQPVAVKASRKRLKPVI</sequence>
<dbReference type="PANTHER" id="PTHR44757">
    <property type="entry name" value="DIGUANYLATE CYCLASE DGCP"/>
    <property type="match status" value="1"/>
</dbReference>
<dbReference type="CDD" id="cd00130">
    <property type="entry name" value="PAS"/>
    <property type="match status" value="1"/>
</dbReference>
<evidence type="ECO:0000256" key="1">
    <source>
        <dbReference type="SAM" id="Phobius"/>
    </source>
</evidence>
<dbReference type="CDD" id="cd01948">
    <property type="entry name" value="EAL"/>
    <property type="match status" value="1"/>
</dbReference>
<dbReference type="InterPro" id="IPR035919">
    <property type="entry name" value="EAL_sf"/>
</dbReference>
<feature type="domain" description="EAL" evidence="2">
    <location>
        <begin position="497"/>
        <end position="748"/>
    </location>
</feature>
<reference evidence="4 5" key="1">
    <citation type="submission" date="2020-08" db="EMBL/GenBank/DDBJ databases">
        <title>Genomic Encyclopedia of Type Strains, Phase IV (KMG-IV): sequencing the most valuable type-strain genomes for metagenomic binning, comparative biology and taxonomic classification.</title>
        <authorList>
            <person name="Goeker M."/>
        </authorList>
    </citation>
    <scope>NUCLEOTIDE SEQUENCE [LARGE SCALE GENOMIC DNA]</scope>
    <source>
        <strain evidence="4 5">DSM 102134</strain>
    </source>
</reference>
<protein>
    <submittedName>
        <fullName evidence="4">Diguanylate cyclase (GGDEF)-like protein</fullName>
    </submittedName>
</protein>
<dbReference type="SMART" id="SM00052">
    <property type="entry name" value="EAL"/>
    <property type="match status" value="1"/>
</dbReference>
<dbReference type="PROSITE" id="PS50887">
    <property type="entry name" value="GGDEF"/>
    <property type="match status" value="1"/>
</dbReference>
<dbReference type="Proteomes" id="UP000535501">
    <property type="component" value="Unassembled WGS sequence"/>
</dbReference>
<dbReference type="CDD" id="cd01949">
    <property type="entry name" value="GGDEF"/>
    <property type="match status" value="1"/>
</dbReference>
<keyword evidence="1" id="KW-0472">Membrane</keyword>
<evidence type="ECO:0000313" key="4">
    <source>
        <dbReference type="EMBL" id="MBB6180728.1"/>
    </source>
</evidence>
<dbReference type="PANTHER" id="PTHR44757:SF2">
    <property type="entry name" value="BIOFILM ARCHITECTURE MAINTENANCE PROTEIN MBAA"/>
    <property type="match status" value="1"/>
</dbReference>